<keyword evidence="1" id="KW-0472">Membrane</keyword>
<dbReference type="EMBL" id="UXAW01000085">
    <property type="protein sequence ID" value="VDC31543.1"/>
    <property type="molecule type" value="Genomic_DNA"/>
</dbReference>
<dbReference type="Proteomes" id="UP000277498">
    <property type="component" value="Unassembled WGS sequence"/>
</dbReference>
<gene>
    <name evidence="2" type="ORF">XINFAN_02943</name>
</gene>
<evidence type="ECO:0000256" key="1">
    <source>
        <dbReference type="SAM" id="Phobius"/>
    </source>
</evidence>
<dbReference type="AlphaFoldDB" id="A0A3P5XRN4"/>
<protein>
    <submittedName>
        <fullName evidence="2">Uncharacterized protein</fullName>
    </submittedName>
</protein>
<name>A0A3P5XRN4_9RHOB</name>
<feature type="transmembrane region" description="Helical" evidence="1">
    <location>
        <begin position="6"/>
        <end position="30"/>
    </location>
</feature>
<accession>A0A3P5XRN4</accession>
<dbReference type="RefSeq" id="WP_233352225.1">
    <property type="nucleotide sequence ID" value="NZ_UXAW01000085.1"/>
</dbReference>
<reference evidence="2 3" key="1">
    <citation type="submission" date="2018-11" db="EMBL/GenBank/DDBJ databases">
        <authorList>
            <person name="Criscuolo A."/>
        </authorList>
    </citation>
    <scope>NUCLEOTIDE SEQUENCE [LARGE SCALE GENOMIC DNA]</scope>
    <source>
        <strain evidence="2">ACIP111625</strain>
    </source>
</reference>
<evidence type="ECO:0000313" key="2">
    <source>
        <dbReference type="EMBL" id="VDC31543.1"/>
    </source>
</evidence>
<keyword evidence="3" id="KW-1185">Reference proteome</keyword>
<evidence type="ECO:0000313" key="3">
    <source>
        <dbReference type="Proteomes" id="UP000277498"/>
    </source>
</evidence>
<organism evidence="2 3">
    <name type="scientific">Pseudogemmobacter humi</name>
    <dbReference type="NCBI Taxonomy" id="2483812"/>
    <lineage>
        <taxon>Bacteria</taxon>
        <taxon>Pseudomonadati</taxon>
        <taxon>Pseudomonadota</taxon>
        <taxon>Alphaproteobacteria</taxon>
        <taxon>Rhodobacterales</taxon>
        <taxon>Paracoccaceae</taxon>
        <taxon>Pseudogemmobacter</taxon>
    </lineage>
</organism>
<keyword evidence="1" id="KW-1133">Transmembrane helix</keyword>
<proteinExistence type="predicted"/>
<sequence length="83" mass="9607">MPDTPHGLLAIIQAVWAQLLALVALIVWLVRGEARTKANAAEIRRLWRQREEDLRAHKEARDTTNAMLDEVRRDIKTLLARRD</sequence>
<keyword evidence="1" id="KW-0812">Transmembrane</keyword>